<evidence type="ECO:0000313" key="7">
    <source>
        <dbReference type="Proteomes" id="UP000036987"/>
    </source>
</evidence>
<evidence type="ECO:0000259" key="5">
    <source>
        <dbReference type="Pfam" id="PF03081"/>
    </source>
</evidence>
<dbReference type="STRING" id="29655.A0A0K9PNN8"/>
<sequence>MNNISTDVDKNIKTDVIEDIRTIGKFLSIIPPPNTVVDTRKDLPEAPISTINRVIAFVEKEVTVKLYHEKNNNGGDGGDLSSLLLALEQVSKLTTALGEFPSNSSYGRAIIHTVSVLQRTMAVLEEEFRLLLEEVGDDKDSSSEILEGDVLERLKKIANIMIAAGYDTDCCQVFSIVRRGKIEATLMEIGFGKIQPEELQNMAWDVLESEIASWIMAFKHMVSVSFPTERDLCEKVFSDHYSTVSDGLFSNLVRGVVIKLLNFTEHVTMTKRSEEKLFKFLDMYETMRDLTPTLNKLFSGHGKQHDQKEKEEEEEEEDGSLPSTELKCEMSAAKIHIGKPIIGMFTDLENSIKCDNGRIPVPGGAVHPLTRYVMNYLKYALEYKNTLEQVFKERHESESSDVGDYRQSTPVSFSEQVMAIMNLLDTSLDRNSNLYKDPSLSYIFLMNNGRYIVQKIKSWSEIKELLGENWCRKKSSELRQYHKNYQRETWGKVLNCFKEEGLRLKGTSSSTGAVSKSALRERFKLFNSIFEDIYKTQSTWILSDEQLQSELRVSVQAVVVPAYRSFLGRFRQYIESGKHPERYIKFAPEDLENCIDGLFDGTSSSIVRGRK</sequence>
<gene>
    <name evidence="6" type="ORF">ZOSMA_196G00120</name>
</gene>
<dbReference type="Pfam" id="PF03081">
    <property type="entry name" value="Exo70_C"/>
    <property type="match status" value="1"/>
</dbReference>
<accession>A0A0K9PNN8</accession>
<feature type="region of interest" description="Disordered" evidence="4">
    <location>
        <begin position="298"/>
        <end position="324"/>
    </location>
</feature>
<dbReference type="InterPro" id="IPR004140">
    <property type="entry name" value="Exo70"/>
</dbReference>
<evidence type="ECO:0000313" key="6">
    <source>
        <dbReference type="EMBL" id="KMZ70663.1"/>
    </source>
</evidence>
<dbReference type="PANTHER" id="PTHR12542:SF127">
    <property type="entry name" value="EXOCYST COMPLEX COMPONENT EXO70C1"/>
    <property type="match status" value="1"/>
</dbReference>
<comment type="caution">
    <text evidence="6">The sequence shown here is derived from an EMBL/GenBank/DDBJ whole genome shotgun (WGS) entry which is preliminary data.</text>
</comment>
<proteinExistence type="inferred from homology"/>
<dbReference type="Proteomes" id="UP000036987">
    <property type="component" value="Unassembled WGS sequence"/>
</dbReference>
<evidence type="ECO:0000256" key="4">
    <source>
        <dbReference type="SAM" id="MobiDB-lite"/>
    </source>
</evidence>
<dbReference type="InterPro" id="IPR016159">
    <property type="entry name" value="Cullin_repeat-like_dom_sf"/>
</dbReference>
<evidence type="ECO:0000256" key="3">
    <source>
        <dbReference type="RuleBase" id="RU365026"/>
    </source>
</evidence>
<dbReference type="OMA" id="INDCEHE"/>
<keyword evidence="3" id="KW-0653">Protein transport</keyword>
<comment type="similarity">
    <text evidence="1 3">Belongs to the EXO70 family.</text>
</comment>
<comment type="function">
    <text evidence="3">Component of the exocyst complex.</text>
</comment>
<protein>
    <recommendedName>
        <fullName evidence="3">Exocyst subunit Exo70 family protein</fullName>
    </recommendedName>
</protein>
<dbReference type="GO" id="GO:0005546">
    <property type="term" value="F:phosphatidylinositol-4,5-bisphosphate binding"/>
    <property type="evidence" value="ECO:0007669"/>
    <property type="project" value="InterPro"/>
</dbReference>
<keyword evidence="3" id="KW-0268">Exocytosis</keyword>
<dbReference type="Gene3D" id="1.20.1280.170">
    <property type="entry name" value="Exocyst complex component Exo70"/>
    <property type="match status" value="1"/>
</dbReference>
<dbReference type="SUPFAM" id="SSF74788">
    <property type="entry name" value="Cullin repeat-like"/>
    <property type="match status" value="1"/>
</dbReference>
<reference evidence="7" key="1">
    <citation type="journal article" date="2016" name="Nature">
        <title>The genome of the seagrass Zostera marina reveals angiosperm adaptation to the sea.</title>
        <authorList>
            <person name="Olsen J.L."/>
            <person name="Rouze P."/>
            <person name="Verhelst B."/>
            <person name="Lin Y.-C."/>
            <person name="Bayer T."/>
            <person name="Collen J."/>
            <person name="Dattolo E."/>
            <person name="De Paoli E."/>
            <person name="Dittami S."/>
            <person name="Maumus F."/>
            <person name="Michel G."/>
            <person name="Kersting A."/>
            <person name="Lauritano C."/>
            <person name="Lohaus R."/>
            <person name="Toepel M."/>
            <person name="Tonon T."/>
            <person name="Vanneste K."/>
            <person name="Amirebrahimi M."/>
            <person name="Brakel J."/>
            <person name="Bostroem C."/>
            <person name="Chovatia M."/>
            <person name="Grimwood J."/>
            <person name="Jenkins J.W."/>
            <person name="Jueterbock A."/>
            <person name="Mraz A."/>
            <person name="Stam W.T."/>
            <person name="Tice H."/>
            <person name="Bornberg-Bauer E."/>
            <person name="Green P.J."/>
            <person name="Pearson G.A."/>
            <person name="Procaccini G."/>
            <person name="Duarte C.M."/>
            <person name="Schmutz J."/>
            <person name="Reusch T.B.H."/>
            <person name="Van de Peer Y."/>
        </authorList>
    </citation>
    <scope>NUCLEOTIDE SEQUENCE [LARGE SCALE GENOMIC DNA]</scope>
    <source>
        <strain evidence="7">cv. Finnish</strain>
    </source>
</reference>
<dbReference type="OrthoDB" id="1922221at2759"/>
<dbReference type="InterPro" id="IPR046364">
    <property type="entry name" value="Exo70_C"/>
</dbReference>
<dbReference type="PANTHER" id="PTHR12542">
    <property type="entry name" value="EXOCYST COMPLEX PROTEIN EXO70"/>
    <property type="match status" value="1"/>
</dbReference>
<keyword evidence="7" id="KW-1185">Reference proteome</keyword>
<evidence type="ECO:0000256" key="1">
    <source>
        <dbReference type="ARBA" id="ARBA00006756"/>
    </source>
</evidence>
<feature type="domain" description="Exocyst complex subunit Exo70 C-terminal" evidence="5">
    <location>
        <begin position="213"/>
        <end position="596"/>
    </location>
</feature>
<dbReference type="AlphaFoldDB" id="A0A0K9PNN8"/>
<keyword evidence="2 3" id="KW-0813">Transport</keyword>
<dbReference type="EMBL" id="LFYR01000718">
    <property type="protein sequence ID" value="KMZ70663.1"/>
    <property type="molecule type" value="Genomic_DNA"/>
</dbReference>
<dbReference type="GO" id="GO:0015031">
    <property type="term" value="P:protein transport"/>
    <property type="evidence" value="ECO:0007669"/>
    <property type="project" value="UniProtKB-KW"/>
</dbReference>
<dbReference type="GO" id="GO:0006887">
    <property type="term" value="P:exocytosis"/>
    <property type="evidence" value="ECO:0000318"/>
    <property type="project" value="GO_Central"/>
</dbReference>
<dbReference type="GO" id="GO:0000145">
    <property type="term" value="C:exocyst"/>
    <property type="evidence" value="ECO:0000318"/>
    <property type="project" value="GO_Central"/>
</dbReference>
<evidence type="ECO:0000256" key="2">
    <source>
        <dbReference type="ARBA" id="ARBA00022448"/>
    </source>
</evidence>
<name>A0A0K9PNN8_ZOSMR</name>
<organism evidence="6 7">
    <name type="scientific">Zostera marina</name>
    <name type="common">Eelgrass</name>
    <dbReference type="NCBI Taxonomy" id="29655"/>
    <lineage>
        <taxon>Eukaryota</taxon>
        <taxon>Viridiplantae</taxon>
        <taxon>Streptophyta</taxon>
        <taxon>Embryophyta</taxon>
        <taxon>Tracheophyta</taxon>
        <taxon>Spermatophyta</taxon>
        <taxon>Magnoliopsida</taxon>
        <taxon>Liliopsida</taxon>
        <taxon>Zosteraceae</taxon>
        <taxon>Zostera</taxon>
    </lineage>
</organism>